<organism evidence="7 8">
    <name type="scientific">Skermanella cutis</name>
    <dbReference type="NCBI Taxonomy" id="2775420"/>
    <lineage>
        <taxon>Bacteria</taxon>
        <taxon>Pseudomonadati</taxon>
        <taxon>Pseudomonadota</taxon>
        <taxon>Alphaproteobacteria</taxon>
        <taxon>Rhodospirillales</taxon>
        <taxon>Azospirillaceae</taxon>
        <taxon>Skermanella</taxon>
    </lineage>
</organism>
<dbReference type="CDD" id="cd12914">
    <property type="entry name" value="PDC1_DGC_like"/>
    <property type="match status" value="1"/>
</dbReference>
<dbReference type="SUPFAM" id="SSF47384">
    <property type="entry name" value="Homodimeric domain of signal transducing histidine kinase"/>
    <property type="match status" value="1"/>
</dbReference>
<dbReference type="Pfam" id="PF22588">
    <property type="entry name" value="dCache_1_like"/>
    <property type="match status" value="1"/>
</dbReference>
<dbReference type="Pfam" id="PF02518">
    <property type="entry name" value="HATPase_c"/>
    <property type="match status" value="1"/>
</dbReference>
<keyword evidence="4" id="KW-0472">Membrane</keyword>
<dbReference type="PANTHER" id="PTHR43065">
    <property type="entry name" value="SENSOR HISTIDINE KINASE"/>
    <property type="match status" value="1"/>
</dbReference>
<sequence length="704" mass="75458">MGPRDRSGGLRRSDRKRWAAQAFGLGIVSLLGFMLLLQLRHDRTAALASATATADRLSRVLEAHTRETASAVGAVLSATAFHLRMSTRADTLQTDRVRRALLENANSLPYLGALSFIGADGLLVASTRPELPATIDISSRDYFRRHAAGETGLLMGSAVPSLVSQNVVLPISQRVETAEGAFAGVLVAVIDFRHFQAFYRTLRIGDLGLVALYSGERVMTLELPDGRPGAYADVPTGMLFQDALPDAGSGTFHAKTPLDGVDRIMGIRTIDGLSLGAMVGVSVDEALADWRLGARSHALVWLAAGLGVVGLTVMLLGQMHRRDRATEALRAAGERLCRNEQHLTRAQTVSRMGSWELDLASGRILWSPMMYRIFGQPMAYGPTIANIFELVGEEIRGDLRRFLDEAVAGSTPPGIEFDITRPDGEARRCRCKCEPVFAGGRTVALIGTLQDVTEQRRAEATRLELERQLQQAMKMEALGTLAGGIAHDLNNALVPVLGLTECVLESLPPGSAERADLEVVIHGAARARDLVRRILAFSRKETPERRPVDVGAAFDSAWELLRHALPPAVAVELRCDPGSQILADPSQLHQVFVNLVTNAAQAIGDRAGTVTVTVTAAGGEVRLSVADTGSGMDEAVRARAFEPFFTTKPVGEGTGLGLAVVHGIVAGHGGRIECRSRPGEGTVFDIHLPAFEAAGLEPVPCDFI</sequence>
<proteinExistence type="predicted"/>
<keyword evidence="4" id="KW-1133">Transmembrane helix</keyword>
<dbReference type="InterPro" id="IPR005467">
    <property type="entry name" value="His_kinase_dom"/>
</dbReference>
<dbReference type="InterPro" id="IPR054327">
    <property type="entry name" value="His-kinase-like_sensor"/>
</dbReference>
<dbReference type="InterPro" id="IPR000700">
    <property type="entry name" value="PAS-assoc_C"/>
</dbReference>
<dbReference type="Proteomes" id="UP000595197">
    <property type="component" value="Chromosome"/>
</dbReference>
<evidence type="ECO:0000259" key="6">
    <source>
        <dbReference type="PROSITE" id="PS50113"/>
    </source>
</evidence>
<dbReference type="InterPro" id="IPR036890">
    <property type="entry name" value="HATPase_C_sf"/>
</dbReference>
<dbReference type="Gene3D" id="2.10.70.100">
    <property type="match status" value="1"/>
</dbReference>
<evidence type="ECO:0000256" key="1">
    <source>
        <dbReference type="ARBA" id="ARBA00000085"/>
    </source>
</evidence>
<dbReference type="InterPro" id="IPR004358">
    <property type="entry name" value="Sig_transdc_His_kin-like_C"/>
</dbReference>
<dbReference type="SMART" id="SM00387">
    <property type="entry name" value="HATPase_c"/>
    <property type="match status" value="1"/>
</dbReference>
<feature type="transmembrane region" description="Helical" evidence="4">
    <location>
        <begin position="20"/>
        <end position="39"/>
    </location>
</feature>
<name>A0ABX7B472_9PROT</name>
<feature type="domain" description="Histidine kinase" evidence="5">
    <location>
        <begin position="484"/>
        <end position="692"/>
    </location>
</feature>
<dbReference type="PANTHER" id="PTHR43065:SF42">
    <property type="entry name" value="TWO-COMPONENT SENSOR PPRA"/>
    <property type="match status" value="1"/>
</dbReference>
<dbReference type="CDD" id="cd00082">
    <property type="entry name" value="HisKA"/>
    <property type="match status" value="1"/>
</dbReference>
<dbReference type="PROSITE" id="PS50109">
    <property type="entry name" value="HIS_KIN"/>
    <property type="match status" value="1"/>
</dbReference>
<gene>
    <name evidence="7" type="ORF">IGS68_24695</name>
</gene>
<dbReference type="Gene3D" id="3.30.450.20">
    <property type="entry name" value="PAS domain"/>
    <property type="match status" value="3"/>
</dbReference>
<evidence type="ECO:0000256" key="2">
    <source>
        <dbReference type="ARBA" id="ARBA00012438"/>
    </source>
</evidence>
<dbReference type="Gene3D" id="3.30.565.10">
    <property type="entry name" value="Histidine kinase-like ATPase, C-terminal domain"/>
    <property type="match status" value="1"/>
</dbReference>
<dbReference type="SUPFAM" id="SSF55785">
    <property type="entry name" value="PYP-like sensor domain (PAS domain)"/>
    <property type="match status" value="1"/>
</dbReference>
<comment type="catalytic activity">
    <reaction evidence="1">
        <text>ATP + protein L-histidine = ADP + protein N-phospho-L-histidine.</text>
        <dbReference type="EC" id="2.7.13.3"/>
    </reaction>
</comment>
<accession>A0ABX7B472</accession>
<keyword evidence="8" id="KW-1185">Reference proteome</keyword>
<evidence type="ECO:0000256" key="4">
    <source>
        <dbReference type="SAM" id="Phobius"/>
    </source>
</evidence>
<evidence type="ECO:0000259" key="5">
    <source>
        <dbReference type="PROSITE" id="PS50109"/>
    </source>
</evidence>
<reference evidence="7" key="1">
    <citation type="submission" date="2021-02" db="EMBL/GenBank/DDBJ databases">
        <title>Skermanella TT6 skin isolate.</title>
        <authorList>
            <person name="Lee K."/>
            <person name="Ganzorig M."/>
        </authorList>
    </citation>
    <scope>NUCLEOTIDE SEQUENCE</scope>
    <source>
        <strain evidence="7">TT6</strain>
    </source>
</reference>
<evidence type="ECO:0000256" key="3">
    <source>
        <dbReference type="ARBA" id="ARBA00022553"/>
    </source>
</evidence>
<dbReference type="SUPFAM" id="SSF55874">
    <property type="entry name" value="ATPase domain of HSP90 chaperone/DNA topoisomerase II/histidine kinase"/>
    <property type="match status" value="1"/>
</dbReference>
<evidence type="ECO:0000313" key="7">
    <source>
        <dbReference type="EMBL" id="QQP89154.1"/>
    </source>
</evidence>
<dbReference type="InterPro" id="IPR003661">
    <property type="entry name" value="HisK_dim/P_dom"/>
</dbReference>
<protein>
    <recommendedName>
        <fullName evidence="2">histidine kinase</fullName>
        <ecNumber evidence="2">2.7.13.3</ecNumber>
    </recommendedName>
</protein>
<dbReference type="EMBL" id="CP067420">
    <property type="protein sequence ID" value="QQP89154.1"/>
    <property type="molecule type" value="Genomic_DNA"/>
</dbReference>
<dbReference type="SMART" id="SM00388">
    <property type="entry name" value="HisKA"/>
    <property type="match status" value="1"/>
</dbReference>
<keyword evidence="4" id="KW-0812">Transmembrane</keyword>
<dbReference type="Pfam" id="PF00512">
    <property type="entry name" value="HisKA"/>
    <property type="match status" value="1"/>
</dbReference>
<dbReference type="InterPro" id="IPR035965">
    <property type="entry name" value="PAS-like_dom_sf"/>
</dbReference>
<feature type="transmembrane region" description="Helical" evidence="4">
    <location>
        <begin position="298"/>
        <end position="317"/>
    </location>
</feature>
<dbReference type="Gene3D" id="1.10.287.130">
    <property type="match status" value="1"/>
</dbReference>
<dbReference type="InterPro" id="IPR036097">
    <property type="entry name" value="HisK_dim/P_sf"/>
</dbReference>
<keyword evidence="3" id="KW-0597">Phosphoprotein</keyword>
<feature type="domain" description="PAC" evidence="6">
    <location>
        <begin position="413"/>
        <end position="464"/>
    </location>
</feature>
<dbReference type="CDD" id="cd12915">
    <property type="entry name" value="PDC2_DGC_like"/>
    <property type="match status" value="1"/>
</dbReference>
<evidence type="ECO:0000313" key="8">
    <source>
        <dbReference type="Proteomes" id="UP000595197"/>
    </source>
</evidence>
<dbReference type="RefSeq" id="WP_201075058.1">
    <property type="nucleotide sequence ID" value="NZ_CP067420.1"/>
</dbReference>
<dbReference type="PRINTS" id="PR00344">
    <property type="entry name" value="BCTRLSENSOR"/>
</dbReference>
<dbReference type="EC" id="2.7.13.3" evidence="2"/>
<dbReference type="InterPro" id="IPR003594">
    <property type="entry name" value="HATPase_dom"/>
</dbReference>
<dbReference type="PROSITE" id="PS50113">
    <property type="entry name" value="PAC"/>
    <property type="match status" value="1"/>
</dbReference>